<proteinExistence type="predicted"/>
<name>A0A849CKX1_9NOCA</name>
<comment type="caution">
    <text evidence="1">The sequence shown here is derived from an EMBL/GenBank/DDBJ whole genome shotgun (WGS) entry which is preliminary data.</text>
</comment>
<gene>
    <name evidence="1" type="ORF">HLB23_39590</name>
</gene>
<dbReference type="Proteomes" id="UP000586827">
    <property type="component" value="Unassembled WGS sequence"/>
</dbReference>
<evidence type="ECO:0000313" key="2">
    <source>
        <dbReference type="Proteomes" id="UP000586827"/>
    </source>
</evidence>
<organism evidence="1 2">
    <name type="scientific">Nocardia uniformis</name>
    <dbReference type="NCBI Taxonomy" id="53432"/>
    <lineage>
        <taxon>Bacteria</taxon>
        <taxon>Bacillati</taxon>
        <taxon>Actinomycetota</taxon>
        <taxon>Actinomycetes</taxon>
        <taxon>Mycobacteriales</taxon>
        <taxon>Nocardiaceae</taxon>
        <taxon>Nocardia</taxon>
    </lineage>
</organism>
<protein>
    <submittedName>
        <fullName evidence="1">Uncharacterized protein</fullName>
    </submittedName>
</protein>
<evidence type="ECO:0000313" key="1">
    <source>
        <dbReference type="EMBL" id="NNH75891.1"/>
    </source>
</evidence>
<dbReference type="RefSeq" id="WP_067529130.1">
    <property type="nucleotide sequence ID" value="NZ_JABELX010000030.1"/>
</dbReference>
<dbReference type="AlphaFoldDB" id="A0A849CKX1"/>
<dbReference type="EMBL" id="JABELX010000030">
    <property type="protein sequence ID" value="NNH75891.1"/>
    <property type="molecule type" value="Genomic_DNA"/>
</dbReference>
<accession>A0A849CKX1</accession>
<reference evidence="1 2" key="1">
    <citation type="submission" date="2020-05" db="EMBL/GenBank/DDBJ databases">
        <title>MicrobeNet Type strains.</title>
        <authorList>
            <person name="Nicholson A.C."/>
        </authorList>
    </citation>
    <scope>NUCLEOTIDE SEQUENCE [LARGE SCALE GENOMIC DNA]</scope>
    <source>
        <strain evidence="1 2">JCM 3224</strain>
    </source>
</reference>
<sequence>MEIYRRRHTVSASDRDGGHHIVQAGYSAIGNPSTYVPAIACRSCGYTGRVQGSRPLTAAICHLRYQHHADIDLDVA</sequence>
<keyword evidence="2" id="KW-1185">Reference proteome</keyword>